<dbReference type="InterPro" id="IPR029063">
    <property type="entry name" value="SAM-dependent_MTases_sf"/>
</dbReference>
<name>A0A1L7GY53_LIMFE</name>
<dbReference type="EMBL" id="CP019030">
    <property type="protein sequence ID" value="APU46887.1"/>
    <property type="molecule type" value="Genomic_DNA"/>
</dbReference>
<organism evidence="2 3">
    <name type="scientific">Limosilactobacillus fermentum</name>
    <name type="common">Lactobacillus fermentum</name>
    <dbReference type="NCBI Taxonomy" id="1613"/>
    <lineage>
        <taxon>Bacteria</taxon>
        <taxon>Bacillati</taxon>
        <taxon>Bacillota</taxon>
        <taxon>Bacilli</taxon>
        <taxon>Lactobacillales</taxon>
        <taxon>Lactobacillaceae</taxon>
        <taxon>Limosilactobacillus</taxon>
    </lineage>
</organism>
<dbReference type="AlphaFoldDB" id="A0A1L7GY53"/>
<gene>
    <name evidence="2" type="ORF">BUW47_00900</name>
</gene>
<sequence>MFSNAVFHWIQDHPRLLRRIYQALRPGGPTHL</sequence>
<evidence type="ECO:0000259" key="1">
    <source>
        <dbReference type="Pfam" id="PF08241"/>
    </source>
</evidence>
<reference evidence="2 3" key="1">
    <citation type="submission" date="2016-12" db="EMBL/GenBank/DDBJ databases">
        <title>Complete Genome Sequence of Lactobacillus fermentum Strain SNUV175, a Probiotic for Treatment of Bacterial Vaginosis.</title>
        <authorList>
            <person name="Lee S."/>
            <person name="You H.J."/>
            <person name="Kwon B."/>
            <person name="Ko G."/>
        </authorList>
    </citation>
    <scope>NUCLEOTIDE SEQUENCE [LARGE SCALE GENOMIC DNA]</scope>
    <source>
        <strain evidence="2 3">SNUV175</strain>
    </source>
</reference>
<dbReference type="Gene3D" id="3.40.50.150">
    <property type="entry name" value="Vaccinia Virus protein VP39"/>
    <property type="match status" value="1"/>
</dbReference>
<dbReference type="Pfam" id="PF08241">
    <property type="entry name" value="Methyltransf_11"/>
    <property type="match status" value="1"/>
</dbReference>
<dbReference type="Proteomes" id="UP000185427">
    <property type="component" value="Chromosome"/>
</dbReference>
<dbReference type="InterPro" id="IPR013216">
    <property type="entry name" value="Methyltransf_11"/>
</dbReference>
<protein>
    <recommendedName>
        <fullName evidence="1">Methyltransferase type 11 domain-containing protein</fullName>
    </recommendedName>
</protein>
<evidence type="ECO:0000313" key="3">
    <source>
        <dbReference type="Proteomes" id="UP000185427"/>
    </source>
</evidence>
<feature type="domain" description="Methyltransferase type 11" evidence="1">
    <location>
        <begin position="2"/>
        <end position="28"/>
    </location>
</feature>
<evidence type="ECO:0000313" key="2">
    <source>
        <dbReference type="EMBL" id="APU46887.1"/>
    </source>
</evidence>
<proteinExistence type="predicted"/>
<accession>A0A1L7GY53</accession>
<dbReference type="SUPFAM" id="SSF53335">
    <property type="entry name" value="S-adenosyl-L-methionine-dependent methyltransferases"/>
    <property type="match status" value="1"/>
</dbReference>
<dbReference type="GO" id="GO:0008757">
    <property type="term" value="F:S-adenosylmethionine-dependent methyltransferase activity"/>
    <property type="evidence" value="ECO:0007669"/>
    <property type="project" value="InterPro"/>
</dbReference>